<proteinExistence type="predicted"/>
<accession>A0AAV5KCX0</accession>
<gene>
    <name evidence="1" type="ORF">SLEP1_g32299</name>
</gene>
<reference evidence="1 2" key="1">
    <citation type="journal article" date="2021" name="Commun. Biol.">
        <title>The genome of Shorea leprosula (Dipterocarpaceae) highlights the ecological relevance of drought in aseasonal tropical rainforests.</title>
        <authorList>
            <person name="Ng K.K.S."/>
            <person name="Kobayashi M.J."/>
            <person name="Fawcett J.A."/>
            <person name="Hatakeyama M."/>
            <person name="Paape T."/>
            <person name="Ng C.H."/>
            <person name="Ang C.C."/>
            <person name="Tnah L.H."/>
            <person name="Lee C.T."/>
            <person name="Nishiyama T."/>
            <person name="Sese J."/>
            <person name="O'Brien M.J."/>
            <person name="Copetti D."/>
            <person name="Mohd Noor M.I."/>
            <person name="Ong R.C."/>
            <person name="Putra M."/>
            <person name="Sireger I.Z."/>
            <person name="Indrioko S."/>
            <person name="Kosugi Y."/>
            <person name="Izuno A."/>
            <person name="Isagi Y."/>
            <person name="Lee S.L."/>
            <person name="Shimizu K.K."/>
        </authorList>
    </citation>
    <scope>NUCLEOTIDE SEQUENCE [LARGE SCALE GENOMIC DNA]</scope>
    <source>
        <strain evidence="1">214</strain>
    </source>
</reference>
<dbReference type="EMBL" id="BPVZ01000060">
    <property type="protein sequence ID" value="GKV22424.1"/>
    <property type="molecule type" value="Genomic_DNA"/>
</dbReference>
<name>A0AAV5KCX0_9ROSI</name>
<evidence type="ECO:0000313" key="1">
    <source>
        <dbReference type="EMBL" id="GKV22424.1"/>
    </source>
</evidence>
<comment type="caution">
    <text evidence="1">The sequence shown here is derived from an EMBL/GenBank/DDBJ whole genome shotgun (WGS) entry which is preliminary data.</text>
</comment>
<dbReference type="AlphaFoldDB" id="A0AAV5KCX0"/>
<keyword evidence="2" id="KW-1185">Reference proteome</keyword>
<protein>
    <submittedName>
        <fullName evidence="1">Uncharacterized protein</fullName>
    </submittedName>
</protein>
<organism evidence="1 2">
    <name type="scientific">Rubroshorea leprosula</name>
    <dbReference type="NCBI Taxonomy" id="152421"/>
    <lineage>
        <taxon>Eukaryota</taxon>
        <taxon>Viridiplantae</taxon>
        <taxon>Streptophyta</taxon>
        <taxon>Embryophyta</taxon>
        <taxon>Tracheophyta</taxon>
        <taxon>Spermatophyta</taxon>
        <taxon>Magnoliopsida</taxon>
        <taxon>eudicotyledons</taxon>
        <taxon>Gunneridae</taxon>
        <taxon>Pentapetalae</taxon>
        <taxon>rosids</taxon>
        <taxon>malvids</taxon>
        <taxon>Malvales</taxon>
        <taxon>Dipterocarpaceae</taxon>
        <taxon>Rubroshorea</taxon>
    </lineage>
</organism>
<sequence>MFLGMFLLDYVIHQELSFMYIMLEIFAGLLICSAHAEHWHPCRVSSQ</sequence>
<dbReference type="Proteomes" id="UP001054252">
    <property type="component" value="Unassembled WGS sequence"/>
</dbReference>
<evidence type="ECO:0000313" key="2">
    <source>
        <dbReference type="Proteomes" id="UP001054252"/>
    </source>
</evidence>